<name>A0AAC9EVC1_PISSA</name>
<reference evidence="2 3" key="1">
    <citation type="journal article" date="2014" name="Genome Announc.">
        <title>Comparative Genome Analysis of Two Isolates of the Fish Pathogen Piscirickettsia salmonis from Different Hosts Reveals Major Differences in Virulence-Associated Secretion Systems.</title>
        <authorList>
            <person name="Bohle H."/>
            <person name="Henriquez P."/>
            <person name="Grothusen H."/>
            <person name="Navas E."/>
            <person name="Sandoval A."/>
            <person name="Bustamante F."/>
            <person name="Bustos P."/>
            <person name="Mancilla M."/>
        </authorList>
    </citation>
    <scope>NUCLEOTIDE SEQUENCE [LARGE SCALE GENOMIC DNA]</scope>
    <source>
        <strain evidence="3">B1-32597</strain>
    </source>
</reference>
<keyword evidence="1" id="KW-0812">Transmembrane</keyword>
<gene>
    <name evidence="2" type="primary">esxA</name>
    <name evidence="2" type="ORF">KU39_2705</name>
</gene>
<evidence type="ECO:0000313" key="3">
    <source>
        <dbReference type="Proteomes" id="UP000029558"/>
    </source>
</evidence>
<dbReference type="AlphaFoldDB" id="A0AAC9EVC1"/>
<keyword evidence="1" id="KW-0472">Membrane</keyword>
<feature type="transmembrane region" description="Helical" evidence="1">
    <location>
        <begin position="143"/>
        <end position="164"/>
    </location>
</feature>
<evidence type="ECO:0000313" key="2">
    <source>
        <dbReference type="EMBL" id="ALB23881.1"/>
    </source>
</evidence>
<accession>A0AAC9EVC1</accession>
<organism evidence="2 3">
    <name type="scientific">Piscirickettsia salmonis</name>
    <dbReference type="NCBI Taxonomy" id="1238"/>
    <lineage>
        <taxon>Bacteria</taxon>
        <taxon>Pseudomonadati</taxon>
        <taxon>Pseudomonadota</taxon>
        <taxon>Gammaproteobacteria</taxon>
        <taxon>Thiotrichales</taxon>
        <taxon>Piscirickettsiaceae</taxon>
        <taxon>Piscirickettsia</taxon>
    </lineage>
</organism>
<proteinExistence type="predicted"/>
<protein>
    <submittedName>
        <fullName evidence="2">Virulence factor EsxA</fullName>
    </submittedName>
</protein>
<evidence type="ECO:0000256" key="1">
    <source>
        <dbReference type="SAM" id="Phobius"/>
    </source>
</evidence>
<dbReference type="EMBL" id="CP012508">
    <property type="protein sequence ID" value="ALB23881.1"/>
    <property type="molecule type" value="Genomic_DNA"/>
</dbReference>
<keyword evidence="1" id="KW-1133">Transmembrane helix</keyword>
<dbReference type="Proteomes" id="UP000029558">
    <property type="component" value="Chromosome"/>
</dbReference>
<sequence>MFAVMPIGWFVDGIAGVSAGAGLLLDTTLAIRSAQIGETLMEENNLFYQLKDVTQGAQQVGKGFVKAMPHLTSLSAVFANNWDHSAGGSFESHFYQALVMSANDLSVPLAANSVIYGGVGALESLPGVLEKDEVALAKLRKSLGMAGGGLTTIIAGLGSVGGVYKALKNG</sequence>